<feature type="region of interest" description="Disordered" evidence="1">
    <location>
        <begin position="82"/>
        <end position="104"/>
    </location>
</feature>
<name>A0A0E0AEQ3_9ORYZ</name>
<sequence>MAPTPIIPCRSVMSRPQRAPPHGLHMVRKLGDGIRKCSIKHVVGASGEEIIKPLLPPVAFEQCCLLEDDVVHLLLRGDDGLSSRGDGEAGVHRRGPGNLARGRVDAKAGVGGADMLGVPGEGVGEARKRR</sequence>
<evidence type="ECO:0000313" key="2">
    <source>
        <dbReference type="EnsemblPlants" id="OGLUM06G29560.1"/>
    </source>
</evidence>
<dbReference type="AlphaFoldDB" id="A0A0E0AEQ3"/>
<dbReference type="Proteomes" id="UP000026961">
    <property type="component" value="Chromosome 6"/>
</dbReference>
<dbReference type="HOGENOM" id="CLU_1941388_0_0_1"/>
<evidence type="ECO:0000256" key="1">
    <source>
        <dbReference type="SAM" id="MobiDB-lite"/>
    </source>
</evidence>
<protein>
    <submittedName>
        <fullName evidence="2">Uncharacterized protein</fullName>
    </submittedName>
</protein>
<proteinExistence type="predicted"/>
<feature type="compositionally biased region" description="Basic and acidic residues" evidence="1">
    <location>
        <begin position="82"/>
        <end position="91"/>
    </location>
</feature>
<dbReference type="Gramene" id="OGLUM06G29560.1">
    <property type="protein sequence ID" value="OGLUM06G29560.1"/>
    <property type="gene ID" value="OGLUM06G29560"/>
</dbReference>
<reference evidence="2" key="1">
    <citation type="submission" date="2015-04" db="UniProtKB">
        <authorList>
            <consortium name="EnsemblPlants"/>
        </authorList>
    </citation>
    <scope>IDENTIFICATION</scope>
</reference>
<organism evidence="2">
    <name type="scientific">Oryza glumipatula</name>
    <dbReference type="NCBI Taxonomy" id="40148"/>
    <lineage>
        <taxon>Eukaryota</taxon>
        <taxon>Viridiplantae</taxon>
        <taxon>Streptophyta</taxon>
        <taxon>Embryophyta</taxon>
        <taxon>Tracheophyta</taxon>
        <taxon>Spermatophyta</taxon>
        <taxon>Magnoliopsida</taxon>
        <taxon>Liliopsida</taxon>
        <taxon>Poales</taxon>
        <taxon>Poaceae</taxon>
        <taxon>BOP clade</taxon>
        <taxon>Oryzoideae</taxon>
        <taxon>Oryzeae</taxon>
        <taxon>Oryzinae</taxon>
        <taxon>Oryza</taxon>
    </lineage>
</organism>
<dbReference type="EnsemblPlants" id="OGLUM06G29560.1">
    <property type="protein sequence ID" value="OGLUM06G29560.1"/>
    <property type="gene ID" value="OGLUM06G29560"/>
</dbReference>
<evidence type="ECO:0000313" key="3">
    <source>
        <dbReference type="Proteomes" id="UP000026961"/>
    </source>
</evidence>
<accession>A0A0E0AEQ3</accession>
<reference evidence="2" key="2">
    <citation type="submission" date="2018-05" db="EMBL/GenBank/DDBJ databases">
        <title>OgluRS3 (Oryza glumaepatula Reference Sequence Version 3).</title>
        <authorList>
            <person name="Zhang J."/>
            <person name="Kudrna D."/>
            <person name="Lee S."/>
            <person name="Talag J."/>
            <person name="Welchert J."/>
            <person name="Wing R.A."/>
        </authorList>
    </citation>
    <scope>NUCLEOTIDE SEQUENCE [LARGE SCALE GENOMIC DNA]</scope>
</reference>
<keyword evidence="3" id="KW-1185">Reference proteome</keyword>